<dbReference type="Pfam" id="PF15370">
    <property type="entry name" value="NOPCHAP1"/>
    <property type="match status" value="1"/>
</dbReference>
<feature type="compositionally biased region" description="Acidic residues" evidence="1">
    <location>
        <begin position="104"/>
        <end position="132"/>
    </location>
</feature>
<dbReference type="GeneID" id="111844280"/>
<keyword evidence="3" id="KW-1185">Reference proteome</keyword>
<dbReference type="PANTHER" id="PTHR28674:SF1">
    <property type="entry name" value="NOP PROTEIN CHAPERONE 1"/>
    <property type="match status" value="1"/>
</dbReference>
<sequence>MEQHQKKGTLVSKELLSCGDEGGLRDKLLVKSKTTRSSSNTLQTTAVPRSSVLDRLQLFLPQIAQANEKLKQEMESCPTGHFDIENVEDAGKVIEMDVALVDLGDSDSNTENETSDDDSSDSDSEFEGEITEDNLKLPGNNRNIKEKANIKVLGEDTI</sequence>
<feature type="region of interest" description="Disordered" evidence="1">
    <location>
        <begin position="102"/>
        <end position="141"/>
    </location>
</feature>
<dbReference type="Ensembl" id="ENSPKIT00000020596.1">
    <property type="protein sequence ID" value="ENSPKIP00000039587.1"/>
    <property type="gene ID" value="ENSPKIG00000016894.1"/>
</dbReference>
<evidence type="ECO:0000313" key="2">
    <source>
        <dbReference type="Ensembl" id="ENSPKIP00000039587.1"/>
    </source>
</evidence>
<dbReference type="GO" id="GO:0062064">
    <property type="term" value="F:box C/D methylation guide snoRNP complex binding"/>
    <property type="evidence" value="ECO:0007669"/>
    <property type="project" value="TreeGrafter"/>
</dbReference>
<reference evidence="2" key="2">
    <citation type="submission" date="2025-09" db="UniProtKB">
        <authorList>
            <consortium name="Ensembl"/>
        </authorList>
    </citation>
    <scope>IDENTIFICATION</scope>
</reference>
<dbReference type="KEGG" id="pki:111844280"/>
<proteinExistence type="predicted"/>
<dbReference type="OrthoDB" id="1112980at2759"/>
<reference evidence="2" key="1">
    <citation type="submission" date="2025-08" db="UniProtKB">
        <authorList>
            <consortium name="Ensembl"/>
        </authorList>
    </citation>
    <scope>IDENTIFICATION</scope>
</reference>
<accession>A0A3B3T8P0</accession>
<dbReference type="AlphaFoldDB" id="A0A3B3T8P0"/>
<name>A0A3B3T8P0_9TELE</name>
<organism evidence="2 3">
    <name type="scientific">Paramormyrops kingsleyae</name>
    <dbReference type="NCBI Taxonomy" id="1676925"/>
    <lineage>
        <taxon>Eukaryota</taxon>
        <taxon>Metazoa</taxon>
        <taxon>Chordata</taxon>
        <taxon>Craniata</taxon>
        <taxon>Vertebrata</taxon>
        <taxon>Euteleostomi</taxon>
        <taxon>Actinopterygii</taxon>
        <taxon>Neopterygii</taxon>
        <taxon>Teleostei</taxon>
        <taxon>Osteoglossocephala</taxon>
        <taxon>Osteoglossomorpha</taxon>
        <taxon>Osteoglossiformes</taxon>
        <taxon>Mormyridae</taxon>
        <taxon>Paramormyrops</taxon>
    </lineage>
</organism>
<dbReference type="GeneTree" id="ENSGT00940000165155"/>
<dbReference type="PANTHER" id="PTHR28674">
    <property type="entry name" value="SIMILAR TO DNA SEGMENT, CHR 10, WAYNE STATE UNIVERSITY 102,-EXPRESSED"/>
    <property type="match status" value="1"/>
</dbReference>
<dbReference type="CTD" id="121053"/>
<dbReference type="RefSeq" id="XP_023668381.1">
    <property type="nucleotide sequence ID" value="XM_023812613.2"/>
</dbReference>
<dbReference type="InterPro" id="IPR027921">
    <property type="entry name" value="NOPCHAP1"/>
</dbReference>
<dbReference type="Proteomes" id="UP000261540">
    <property type="component" value="Unplaced"/>
</dbReference>
<protein>
    <submittedName>
        <fullName evidence="2">NOP protein chaperone 1</fullName>
    </submittedName>
</protein>
<dbReference type="STRING" id="1676925.ENSPKIP00000039587"/>
<evidence type="ECO:0000313" key="3">
    <source>
        <dbReference type="Proteomes" id="UP000261540"/>
    </source>
</evidence>
<evidence type="ECO:0000256" key="1">
    <source>
        <dbReference type="SAM" id="MobiDB-lite"/>
    </source>
</evidence>
<dbReference type="GO" id="GO:0000492">
    <property type="term" value="P:box C/D snoRNP assembly"/>
    <property type="evidence" value="ECO:0007669"/>
    <property type="project" value="InterPro"/>
</dbReference>